<dbReference type="GO" id="GO:0051539">
    <property type="term" value="F:4 iron, 4 sulfur cluster binding"/>
    <property type="evidence" value="ECO:0007669"/>
    <property type="project" value="UniProtKB-KW"/>
</dbReference>
<comment type="catalytic activity">
    <reaction evidence="12 13">
        <text>DNA(n) + a 2'-deoxyribonucleoside 5'-triphosphate = DNA(n+1) + diphosphate</text>
        <dbReference type="Rhea" id="RHEA:22508"/>
        <dbReference type="Rhea" id="RHEA-COMP:17339"/>
        <dbReference type="Rhea" id="RHEA-COMP:17340"/>
        <dbReference type="ChEBI" id="CHEBI:33019"/>
        <dbReference type="ChEBI" id="CHEBI:61560"/>
        <dbReference type="ChEBI" id="CHEBI:173112"/>
        <dbReference type="EC" id="2.7.7.7"/>
    </reaction>
</comment>
<accession>A0A4C1VLP0</accession>
<dbReference type="GO" id="GO:0003677">
    <property type="term" value="F:DNA binding"/>
    <property type="evidence" value="ECO:0007669"/>
    <property type="project" value="UniProtKB-KW"/>
</dbReference>
<evidence type="ECO:0000259" key="16">
    <source>
        <dbReference type="Pfam" id="PF14260"/>
    </source>
</evidence>
<keyword evidence="13" id="KW-0004">4Fe-4S</keyword>
<dbReference type="Gene3D" id="1.10.287.690">
    <property type="entry name" value="Helix hairpin bin"/>
    <property type="match status" value="1"/>
</dbReference>
<feature type="domain" description="C4-type zinc-finger of DNA polymerase delta" evidence="16">
    <location>
        <begin position="1266"/>
        <end position="1333"/>
    </location>
</feature>
<evidence type="ECO:0000256" key="6">
    <source>
        <dbReference type="ARBA" id="ARBA00022763"/>
    </source>
</evidence>
<dbReference type="GO" id="GO:0042276">
    <property type="term" value="P:error-prone translesion synthesis"/>
    <property type="evidence" value="ECO:0007669"/>
    <property type="project" value="TreeGrafter"/>
</dbReference>
<dbReference type="SMART" id="SM00486">
    <property type="entry name" value="POLBc"/>
    <property type="match status" value="1"/>
</dbReference>
<comment type="subcellular location">
    <subcellularLocation>
        <location evidence="13">Nucleus</location>
    </subcellularLocation>
</comment>
<dbReference type="EMBL" id="BGZK01000366">
    <property type="protein sequence ID" value="GBP39440.1"/>
    <property type="molecule type" value="Genomic_DNA"/>
</dbReference>
<dbReference type="SUPFAM" id="SSF53098">
    <property type="entry name" value="Ribonuclease H-like"/>
    <property type="match status" value="1"/>
</dbReference>
<dbReference type="Gene3D" id="3.30.420.10">
    <property type="entry name" value="Ribonuclease H-like superfamily/Ribonuclease H"/>
    <property type="match status" value="1"/>
</dbReference>
<dbReference type="OrthoDB" id="2414538at2759"/>
<dbReference type="InterPro" id="IPR043502">
    <property type="entry name" value="DNA/RNA_pol_sf"/>
</dbReference>
<feature type="compositionally biased region" description="Low complexity" evidence="14">
    <location>
        <begin position="516"/>
        <end position="528"/>
    </location>
</feature>
<evidence type="ECO:0000256" key="11">
    <source>
        <dbReference type="ARBA" id="ARBA00023204"/>
    </source>
</evidence>
<evidence type="ECO:0000256" key="1">
    <source>
        <dbReference type="ARBA" id="ARBA00001966"/>
    </source>
</evidence>
<dbReference type="InterPro" id="IPR006134">
    <property type="entry name" value="DNA-dir_DNA_pol_B_multi_dom"/>
</dbReference>
<feature type="region of interest" description="Disordered" evidence="14">
    <location>
        <begin position="509"/>
        <end position="528"/>
    </location>
</feature>
<keyword evidence="5 13" id="KW-0479">Metal-binding</keyword>
<proteinExistence type="inferred from homology"/>
<keyword evidence="13" id="KW-0863">Zinc-finger</keyword>
<keyword evidence="8 13" id="KW-0239">DNA-directed DNA polymerase</keyword>
<comment type="caution">
    <text evidence="17">The sequence shown here is derived from an EMBL/GenBank/DDBJ whole genome shotgun (WGS) entry which is preliminary data.</text>
</comment>
<dbReference type="GO" id="GO:0000166">
    <property type="term" value="F:nucleotide binding"/>
    <property type="evidence" value="ECO:0007669"/>
    <property type="project" value="InterPro"/>
</dbReference>
<evidence type="ECO:0000256" key="7">
    <source>
        <dbReference type="ARBA" id="ARBA00022833"/>
    </source>
</evidence>
<sequence length="1362" mass="154220">MSHIDIETLKFRKKGVVSQKIDDPFDETNEYSLKPESICYYEADCFAYHIINRQRIGRGDGIENPGLEEVWNQELERRKQLNMSIASKSLTQGRINSLETDSHYKYEQMFWLKIGNLIEKPVDISEKEETISVHYPAESLKNSQVFDAVDISCHSDTTVKFNYSATPQKLSNDSLYEDVDSIIVDETIALNSSLPIRHSQVFLDNEDMDLIDILKEMDEEPIEKDSILGTPSNIEKDELSGSESEDAEYSQIFHEDTVMECTLTKNKNSDSELWQDSYWDGANIPQLDGAYDDEHSKKVRKRKMRPFKLGLSRPKSQKTEVIDKQNINFKPVCIINESENCEKSDTDTIVKENKLKCTNSTNEIKLEFIDEISDNNLENNKINSEKVQCIESKKENDSPRLYNFKQKLENGLMTQNMSKTGDINKIGGCMTSKQYDILNGFEVAAGSSKIKMEKKSSYELDMLDSESDHENNLGIQSFYNSSKIFNMSIEDSDIVTSKESSEETKFSCLKKEELSSHTSQSNSNSSLNLHLSEDSDAALSVNFNKKVMLMPRIKPPSKEYILSTLPQYNIPKTKNVQPYYSNFKDVGDKLEIGHLTLKLQSNVAQHQKPFEKTANGLSVEEWRHILFTQNNDTDNDISNSDVLKCLLASNKYCVLEPVIKPPRTSDILIWLKNKANEFDKKKKEILSVPKEISEIDDELDENQALGLNEGPMHCSYQSDSDKILNERVPKYSYAQLAEWWNSESNVSRWIAIEYYLTKLSGTVRMLEKLDIIKRTSELARLFGLQWWEVLSRGSQFRVESLMLRAARPLNLVALSPTVKQRAAMKAPECLPLIFEPDCKRGRYRVLDRTARCDTISALQLFQLWLDQSYEFGAWRLRIPKTKLETLVKKGLVHWSPVGIGFVKPSVRRGVLPALLRRILAARQAVKKSMKLQTDEAVKKAMHSRQLGLKLIANVTYGYTAANFSGRMPCVEVGDSVVAKGRETLERAVKMVENNPQWHVKVVYGDTDSIFVLVPGGTRAEAFEIGQQIADAVTADNPSPVALKLEKVYQPCILQTKKRYVGYMYESPDQQTPTYEAKGIETVRRDGCPAGVKLLQKSLCELFDSADVSKVKQIITATLSRLADGRLPHHELLFTREYNGPHGYRPGAAAPPAEIAKRLASHDRRAVPRTGERVSWLVCAGAPGLPLIKLARTPSELKKDPSLKPHISYYANRVILPPLHRCFSLLGVNVFKWWTDLGYTRDISVTSYVSGSAAGAGIARYLWRERCVVCTARSQRSICGACTTQPQRAIATVAVNIRDATAHAKYCAEICASCSGHPQSLCCENLECPVLWRRQTALQKLDHVQDIVKLIPSHMKCSLSLDF</sequence>
<evidence type="ECO:0000259" key="15">
    <source>
        <dbReference type="Pfam" id="PF00136"/>
    </source>
</evidence>
<dbReference type="Gene3D" id="3.90.1600.10">
    <property type="entry name" value="Palm domain of DNA polymerase"/>
    <property type="match status" value="1"/>
</dbReference>
<keyword evidence="13" id="KW-0238">DNA-binding</keyword>
<evidence type="ECO:0000313" key="17">
    <source>
        <dbReference type="EMBL" id="GBP39440.1"/>
    </source>
</evidence>
<feature type="domain" description="DNA-directed DNA polymerase family B multifunctional" evidence="15">
    <location>
        <begin position="892"/>
        <end position="1223"/>
    </location>
</feature>
<dbReference type="Gene3D" id="1.10.132.60">
    <property type="entry name" value="DNA polymerase family B, C-terminal domain"/>
    <property type="match status" value="1"/>
</dbReference>
<keyword evidence="13" id="KW-0235">DNA replication</keyword>
<dbReference type="PANTHER" id="PTHR45812:SF1">
    <property type="entry name" value="DNA POLYMERASE ZETA CATALYTIC SUBUNIT"/>
    <property type="match status" value="1"/>
</dbReference>
<dbReference type="EC" id="2.7.7.7" evidence="13"/>
<dbReference type="GO" id="GO:0006260">
    <property type="term" value="P:DNA replication"/>
    <property type="evidence" value="ECO:0007669"/>
    <property type="project" value="UniProtKB-KW"/>
</dbReference>
<keyword evidence="4 13" id="KW-0548">Nucleotidyltransferase</keyword>
<organism evidence="17 18">
    <name type="scientific">Eumeta variegata</name>
    <name type="common">Bagworm moth</name>
    <name type="synonym">Eumeta japonica</name>
    <dbReference type="NCBI Taxonomy" id="151549"/>
    <lineage>
        <taxon>Eukaryota</taxon>
        <taxon>Metazoa</taxon>
        <taxon>Ecdysozoa</taxon>
        <taxon>Arthropoda</taxon>
        <taxon>Hexapoda</taxon>
        <taxon>Insecta</taxon>
        <taxon>Pterygota</taxon>
        <taxon>Neoptera</taxon>
        <taxon>Endopterygota</taxon>
        <taxon>Lepidoptera</taxon>
        <taxon>Glossata</taxon>
        <taxon>Ditrysia</taxon>
        <taxon>Tineoidea</taxon>
        <taxon>Psychidae</taxon>
        <taxon>Oiketicinae</taxon>
        <taxon>Eumeta</taxon>
    </lineage>
</organism>
<evidence type="ECO:0000256" key="12">
    <source>
        <dbReference type="ARBA" id="ARBA00049244"/>
    </source>
</evidence>
<dbReference type="InterPro" id="IPR036397">
    <property type="entry name" value="RNaseH_sf"/>
</dbReference>
<keyword evidence="7 13" id="KW-0862">Zinc</keyword>
<evidence type="ECO:0000256" key="8">
    <source>
        <dbReference type="ARBA" id="ARBA00022932"/>
    </source>
</evidence>
<evidence type="ECO:0000256" key="14">
    <source>
        <dbReference type="SAM" id="MobiDB-lite"/>
    </source>
</evidence>
<evidence type="ECO:0000256" key="4">
    <source>
        <dbReference type="ARBA" id="ARBA00022695"/>
    </source>
</evidence>
<dbReference type="SUPFAM" id="SSF56672">
    <property type="entry name" value="DNA/RNA polymerases"/>
    <property type="match status" value="1"/>
</dbReference>
<dbReference type="Pfam" id="PF00136">
    <property type="entry name" value="DNA_pol_B"/>
    <property type="match status" value="1"/>
</dbReference>
<keyword evidence="3 13" id="KW-0808">Transferase</keyword>
<name>A0A4C1VLP0_EUMVA</name>
<dbReference type="InterPro" id="IPR006172">
    <property type="entry name" value="DNA-dir_DNA_pol_B"/>
</dbReference>
<evidence type="ECO:0000256" key="9">
    <source>
        <dbReference type="ARBA" id="ARBA00023004"/>
    </source>
</evidence>
<dbReference type="Pfam" id="PF14260">
    <property type="entry name" value="zf-C4pol"/>
    <property type="match status" value="1"/>
</dbReference>
<evidence type="ECO:0000256" key="10">
    <source>
        <dbReference type="ARBA" id="ARBA00023014"/>
    </source>
</evidence>
<evidence type="ECO:0000256" key="13">
    <source>
        <dbReference type="RuleBase" id="RU000442"/>
    </source>
</evidence>
<dbReference type="InterPro" id="IPR042087">
    <property type="entry name" value="DNA_pol_B_thumb"/>
</dbReference>
<evidence type="ECO:0000256" key="2">
    <source>
        <dbReference type="ARBA" id="ARBA00005755"/>
    </source>
</evidence>
<comment type="cofactor">
    <cofactor evidence="1 13">
        <name>[4Fe-4S] cluster</name>
        <dbReference type="ChEBI" id="CHEBI:49883"/>
    </cofactor>
</comment>
<reference evidence="17 18" key="1">
    <citation type="journal article" date="2019" name="Commun. Biol.">
        <title>The bagworm genome reveals a unique fibroin gene that provides high tensile strength.</title>
        <authorList>
            <person name="Kono N."/>
            <person name="Nakamura H."/>
            <person name="Ohtoshi R."/>
            <person name="Tomita M."/>
            <person name="Numata K."/>
            <person name="Arakawa K."/>
        </authorList>
    </citation>
    <scope>NUCLEOTIDE SEQUENCE [LARGE SCALE GENOMIC DNA]</scope>
</reference>
<dbReference type="GO" id="GO:0016035">
    <property type="term" value="C:zeta DNA polymerase complex"/>
    <property type="evidence" value="ECO:0007669"/>
    <property type="project" value="InterPro"/>
</dbReference>
<dbReference type="InterPro" id="IPR023211">
    <property type="entry name" value="DNA_pol_palm_dom_sf"/>
</dbReference>
<keyword evidence="10 13" id="KW-0411">Iron-sulfur</keyword>
<dbReference type="InterPro" id="IPR017964">
    <property type="entry name" value="DNA-dir_DNA_pol_B_CS"/>
</dbReference>
<keyword evidence="11" id="KW-0234">DNA repair</keyword>
<dbReference type="GO" id="GO:0005634">
    <property type="term" value="C:nucleus"/>
    <property type="evidence" value="ECO:0007669"/>
    <property type="project" value="UniProtKB-SubCell"/>
</dbReference>
<gene>
    <name evidence="17" type="primary">Rev3l</name>
    <name evidence="17" type="ORF">EVAR_23791_1</name>
</gene>
<keyword evidence="6" id="KW-0227">DNA damage</keyword>
<dbReference type="GO" id="GO:0000724">
    <property type="term" value="P:double-strand break repair via homologous recombination"/>
    <property type="evidence" value="ECO:0007669"/>
    <property type="project" value="TreeGrafter"/>
</dbReference>
<comment type="similarity">
    <text evidence="2 13">Belongs to the DNA polymerase type-B family.</text>
</comment>
<dbReference type="GO" id="GO:0003887">
    <property type="term" value="F:DNA-directed DNA polymerase activity"/>
    <property type="evidence" value="ECO:0007669"/>
    <property type="project" value="UniProtKB-KW"/>
</dbReference>
<keyword evidence="13" id="KW-0539">Nucleus</keyword>
<protein>
    <recommendedName>
        <fullName evidence="13">DNA polymerase</fullName>
        <ecNumber evidence="13">2.7.7.7</ecNumber>
    </recommendedName>
</protein>
<evidence type="ECO:0000256" key="3">
    <source>
        <dbReference type="ARBA" id="ARBA00022679"/>
    </source>
</evidence>
<evidence type="ECO:0000256" key="5">
    <source>
        <dbReference type="ARBA" id="ARBA00022723"/>
    </source>
</evidence>
<keyword evidence="9 13" id="KW-0408">Iron</keyword>
<dbReference type="PROSITE" id="PS00116">
    <property type="entry name" value="DNA_POLYMERASE_B"/>
    <property type="match status" value="1"/>
</dbReference>
<dbReference type="InterPro" id="IPR012337">
    <property type="entry name" value="RNaseH-like_sf"/>
</dbReference>
<keyword evidence="18" id="KW-1185">Reference proteome</keyword>
<dbReference type="InterPro" id="IPR025687">
    <property type="entry name" value="Znf-C4pol"/>
</dbReference>
<dbReference type="STRING" id="151549.A0A4C1VLP0"/>
<dbReference type="FunFam" id="1.10.287.690:FF:000002">
    <property type="entry name" value="DNA polymerase zeta"/>
    <property type="match status" value="1"/>
</dbReference>
<dbReference type="PANTHER" id="PTHR45812">
    <property type="entry name" value="DNA POLYMERASE ZETA CATALYTIC SUBUNIT"/>
    <property type="match status" value="1"/>
</dbReference>
<evidence type="ECO:0000313" key="18">
    <source>
        <dbReference type="Proteomes" id="UP000299102"/>
    </source>
</evidence>
<dbReference type="Proteomes" id="UP000299102">
    <property type="component" value="Unassembled WGS sequence"/>
</dbReference>
<dbReference type="GO" id="GO:0008270">
    <property type="term" value="F:zinc ion binding"/>
    <property type="evidence" value="ECO:0007669"/>
    <property type="project" value="UniProtKB-KW"/>
</dbReference>
<dbReference type="InterPro" id="IPR030559">
    <property type="entry name" value="PolZ_Rev3"/>
</dbReference>